<proteinExistence type="predicted"/>
<reference evidence="2" key="1">
    <citation type="submission" date="2020-10" db="EMBL/GenBank/DDBJ databases">
        <authorList>
            <person name="Gilroy R."/>
        </authorList>
    </citation>
    <scope>NUCLEOTIDE SEQUENCE</scope>
    <source>
        <strain evidence="2">CHK121-14286</strain>
    </source>
</reference>
<gene>
    <name evidence="2" type="ORF">IAC95_03975</name>
</gene>
<organism evidence="2 3">
    <name type="scientific">Candidatus Fimimonas gallinarum</name>
    <dbReference type="NCBI Taxonomy" id="2840821"/>
    <lineage>
        <taxon>Bacteria</taxon>
        <taxon>Pseudomonadati</taxon>
        <taxon>Myxococcota</taxon>
        <taxon>Myxococcia</taxon>
        <taxon>Myxococcales</taxon>
        <taxon>Cystobacterineae</taxon>
        <taxon>Myxococcaceae</taxon>
        <taxon>Myxococcaceae incertae sedis</taxon>
        <taxon>Candidatus Fimimonas</taxon>
    </lineage>
</organism>
<keyword evidence="1" id="KW-0812">Transmembrane</keyword>
<reference evidence="2" key="2">
    <citation type="journal article" date="2021" name="PeerJ">
        <title>Extensive microbial diversity within the chicken gut microbiome revealed by metagenomics and culture.</title>
        <authorList>
            <person name="Gilroy R."/>
            <person name="Ravi A."/>
            <person name="Getino M."/>
            <person name="Pursley I."/>
            <person name="Horton D.L."/>
            <person name="Alikhan N.F."/>
            <person name="Baker D."/>
            <person name="Gharbi K."/>
            <person name="Hall N."/>
            <person name="Watson M."/>
            <person name="Adriaenssens E.M."/>
            <person name="Foster-Nyarko E."/>
            <person name="Jarju S."/>
            <person name="Secka A."/>
            <person name="Antonio M."/>
            <person name="Oren A."/>
            <person name="Chaudhuri R.R."/>
            <person name="La Ragione R."/>
            <person name="Hildebrand F."/>
            <person name="Pallen M.J."/>
        </authorList>
    </citation>
    <scope>NUCLEOTIDE SEQUENCE</scope>
    <source>
        <strain evidence="2">CHK121-14286</strain>
    </source>
</reference>
<dbReference type="AlphaFoldDB" id="A0A9D1E440"/>
<accession>A0A9D1E440</accession>
<keyword evidence="1" id="KW-1133">Transmembrane helix</keyword>
<name>A0A9D1E440_9BACT</name>
<feature type="transmembrane region" description="Helical" evidence="1">
    <location>
        <begin position="34"/>
        <end position="53"/>
    </location>
</feature>
<evidence type="ECO:0000313" key="2">
    <source>
        <dbReference type="EMBL" id="HIR66018.1"/>
    </source>
</evidence>
<protein>
    <submittedName>
        <fullName evidence="2">Uncharacterized protein</fullName>
    </submittedName>
</protein>
<evidence type="ECO:0000256" key="1">
    <source>
        <dbReference type="SAM" id="Phobius"/>
    </source>
</evidence>
<sequence length="55" mass="6277">MKSKALLESISMQKIATAQENYHGAGKLPWYRKITTALLAFLLQKFTVLLLALRR</sequence>
<keyword evidence="1" id="KW-0472">Membrane</keyword>
<dbReference type="EMBL" id="DVHL01000033">
    <property type="protein sequence ID" value="HIR66018.1"/>
    <property type="molecule type" value="Genomic_DNA"/>
</dbReference>
<evidence type="ECO:0000313" key="3">
    <source>
        <dbReference type="Proteomes" id="UP000824200"/>
    </source>
</evidence>
<comment type="caution">
    <text evidence="2">The sequence shown here is derived from an EMBL/GenBank/DDBJ whole genome shotgun (WGS) entry which is preliminary data.</text>
</comment>
<dbReference type="Proteomes" id="UP000824200">
    <property type="component" value="Unassembled WGS sequence"/>
</dbReference>